<dbReference type="Pfam" id="PF12530">
    <property type="entry name" value="DUF3730"/>
    <property type="match status" value="1"/>
</dbReference>
<proteinExistence type="predicted"/>
<dbReference type="PANTHER" id="PTHR16212">
    <property type="entry name" value="FOCADHESIN FAMILY MEMBER"/>
    <property type="match status" value="1"/>
</dbReference>
<sequence length="1169" mass="134026">MEYYKEKQYNAIFVTQSFSKVLESIKNNKENSEELRQLINKSLHSDNGVLSLTACSSLLMLVEDKSVQISTILSQLLSSLSFTKTHGGVVSLVCDLLKIDMKEKIKVDKRYKNDYNLKVPQHPFISILNQHPKAWNSILNKISPFYECSEIKFYANEQLYPLFMYIICNPSADVNDTFQYKLWNFVINVSEPQSLDVVVHVILWLPISARHSLAASSFFMELTKTQRFNSDRDFREVIILWLTSLIYELLKFEEDPLPLILCLLKLIENDEEIVRNSGSSVLVMLTNSLLLCSTVFLPDILRLCRLVIQTSTCNELSLKLLKISILHWTAFKNVLTNKSLEVANEIILYIESNKSYVNNTQMLYSNRLFKILSTSNEYLHFTVQVNILAEGLTQAEMLSWLERISTMPEYIASDMINFLISLLIFDNIHSDIIVKTIEILVRICKVYQGLSTQTLIVLLYILSHSRDPRVNVAVLKAIPKMAVLDENLPLVLNILDLTRKGIEGMKSFYLRLYLDLWETKNKCYSHLQSLLADSGVTEKSENAKIEFYTMKAYVGKQLCLKSPERYGSELVSHLSDILNKCKGEAGTVATSLVLEGIVLLCKSGIISISSTWDALQPLFQKEARAHVIQRYCEFMAEVSYFDASECSDVVITSIIQKLFSYAINSENGDVVCAAYKALSCFPVDEVLVELCNCLDTSLPVHSKTGNPWISLLLNSKESDIDAVGNMLSKFISLEIRNFRKGVYLVPEGRKEPHNYNYLPERSILRAIGNYIKAELENWQLSNASIYLQCLRVLSQEYSKALPPFDWCFLQEIIHIPEARIYCIIIASHQVQLSGTARRLVENYLEAVIEFDGKDEEIITVYSQLSFLCNSIQPVTLRPFIEKSLHFALQRPTTLHTLLHRLQDILANDTIQETNKATIAQILVNITGHYLWMIRYIASINLINSELAFQCFTPILNCIIRLPKRFIDELSSPKLWKTASPDLLRLSVKIRCATALHTNSLTWINEFIEEACFSPFEQYFVLIHIGRLMENFRNSDLSSTWILEYIGYVQTSIANESSSNYNLQFLCNVLIIIVIILSGHNVFTTLEELIKSQETYLNLFPQSLAKLIKLPYWKDSVGQVAEWIFHMSNCPETPKPYKLMFYQTLTALRHDSTVQSSRWMKYISQQLPSD</sequence>
<dbReference type="SUPFAM" id="SSF48371">
    <property type="entry name" value="ARM repeat"/>
    <property type="match status" value="1"/>
</dbReference>
<keyword evidence="3" id="KW-1185">Reference proteome</keyword>
<evidence type="ECO:0000259" key="1">
    <source>
        <dbReference type="Pfam" id="PF12530"/>
    </source>
</evidence>
<protein>
    <recommendedName>
        <fullName evidence="1">DUF3730 domain-containing protein</fullName>
    </recommendedName>
</protein>
<dbReference type="AlphaFoldDB" id="A0A5N4B0T0"/>
<evidence type="ECO:0000313" key="2">
    <source>
        <dbReference type="EMBL" id="KAB0803194.1"/>
    </source>
</evidence>
<gene>
    <name evidence="2" type="ORF">PPYR_00164</name>
</gene>
<dbReference type="FunCoup" id="A0A5N4B0T0">
    <property type="interactions" value="3"/>
</dbReference>
<dbReference type="PANTHER" id="PTHR16212:SF4">
    <property type="entry name" value="FOCADHESIN"/>
    <property type="match status" value="1"/>
</dbReference>
<feature type="domain" description="DUF3730" evidence="1">
    <location>
        <begin position="455"/>
        <end position="678"/>
    </location>
</feature>
<evidence type="ECO:0000313" key="3">
    <source>
        <dbReference type="Proteomes" id="UP000327044"/>
    </source>
</evidence>
<dbReference type="EMBL" id="VVIM01000001">
    <property type="protein sequence ID" value="KAB0803194.1"/>
    <property type="molecule type" value="Genomic_DNA"/>
</dbReference>
<reference evidence="2 3" key="1">
    <citation type="journal article" date="2018" name="Elife">
        <title>Firefly genomes illuminate parallel origins of bioluminescence in beetles.</title>
        <authorList>
            <person name="Fallon T.R."/>
            <person name="Lower S.E."/>
            <person name="Chang C.H."/>
            <person name="Bessho-Uehara M."/>
            <person name="Martin G.J."/>
            <person name="Bewick A.J."/>
            <person name="Behringer M."/>
            <person name="Debat H.J."/>
            <person name="Wong I."/>
            <person name="Day J.C."/>
            <person name="Suvorov A."/>
            <person name="Silva C.J."/>
            <person name="Stanger-Hall K.F."/>
            <person name="Hall D.W."/>
            <person name="Schmitz R.J."/>
            <person name="Nelson D.R."/>
            <person name="Lewis S.M."/>
            <person name="Shigenobu S."/>
            <person name="Bybee S.M."/>
            <person name="Larracuente A.M."/>
            <person name="Oba Y."/>
            <person name="Weng J.K."/>
        </authorList>
    </citation>
    <scope>NUCLEOTIDE SEQUENCE [LARGE SCALE GENOMIC DNA]</scope>
    <source>
        <strain evidence="2">1611_PpyrPB1</strain>
        <tissue evidence="2">Whole body</tissue>
    </source>
</reference>
<dbReference type="Proteomes" id="UP000327044">
    <property type="component" value="Unassembled WGS sequence"/>
</dbReference>
<name>A0A5N4B0T0_PHOPY</name>
<dbReference type="InParanoid" id="A0A5N4B0T0"/>
<dbReference type="InterPro" id="IPR016024">
    <property type="entry name" value="ARM-type_fold"/>
</dbReference>
<comment type="caution">
    <text evidence="2">The sequence shown here is derived from an EMBL/GenBank/DDBJ whole genome shotgun (WGS) entry which is preliminary data.</text>
</comment>
<dbReference type="InterPro" id="IPR022542">
    <property type="entry name" value="FOCAD/RST1_DUF3730"/>
</dbReference>
<dbReference type="InterPro" id="IPR045163">
    <property type="entry name" value="Focadhesin/RST1"/>
</dbReference>
<accession>A0A5N4B0T0</accession>
<organism evidence="2 3">
    <name type="scientific">Photinus pyralis</name>
    <name type="common">Common eastern firefly</name>
    <name type="synonym">Lampyris pyralis</name>
    <dbReference type="NCBI Taxonomy" id="7054"/>
    <lineage>
        <taxon>Eukaryota</taxon>
        <taxon>Metazoa</taxon>
        <taxon>Ecdysozoa</taxon>
        <taxon>Arthropoda</taxon>
        <taxon>Hexapoda</taxon>
        <taxon>Insecta</taxon>
        <taxon>Pterygota</taxon>
        <taxon>Neoptera</taxon>
        <taxon>Endopterygota</taxon>
        <taxon>Coleoptera</taxon>
        <taxon>Polyphaga</taxon>
        <taxon>Elateriformia</taxon>
        <taxon>Elateroidea</taxon>
        <taxon>Lampyridae</taxon>
        <taxon>Lampyrinae</taxon>
        <taxon>Photinus</taxon>
    </lineage>
</organism>
<dbReference type="GO" id="GO:0060147">
    <property type="term" value="P:regulation of post-transcriptional gene silencing"/>
    <property type="evidence" value="ECO:0007669"/>
    <property type="project" value="InterPro"/>
</dbReference>